<dbReference type="InterPro" id="IPR039506">
    <property type="entry name" value="SPOB_a"/>
</dbReference>
<dbReference type="Gene3D" id="3.30.450.20">
    <property type="entry name" value="PAS domain"/>
    <property type="match status" value="2"/>
</dbReference>
<dbReference type="InterPro" id="IPR003594">
    <property type="entry name" value="HATPase_dom"/>
</dbReference>
<evidence type="ECO:0000256" key="4">
    <source>
        <dbReference type="ARBA" id="ARBA00022475"/>
    </source>
</evidence>
<keyword evidence="6" id="KW-0808">Transferase</keyword>
<feature type="domain" description="Histidine kinase" evidence="15">
    <location>
        <begin position="416"/>
        <end position="526"/>
    </location>
</feature>
<dbReference type="SUPFAM" id="SSF55890">
    <property type="entry name" value="Sporulation response regulatory protein Spo0B"/>
    <property type="match status" value="1"/>
</dbReference>
<dbReference type="EC" id="2.7.13.3" evidence="3"/>
<dbReference type="InterPro" id="IPR050980">
    <property type="entry name" value="2C_sensor_his_kinase"/>
</dbReference>
<keyword evidence="10" id="KW-0067">ATP-binding</keyword>
<comment type="caution">
    <text evidence="16">The sequence shown here is derived from an EMBL/GenBank/DDBJ whole genome shotgun (WGS) entry which is preliminary data.</text>
</comment>
<evidence type="ECO:0000256" key="3">
    <source>
        <dbReference type="ARBA" id="ARBA00012438"/>
    </source>
</evidence>
<evidence type="ECO:0000256" key="2">
    <source>
        <dbReference type="ARBA" id="ARBA00004651"/>
    </source>
</evidence>
<evidence type="ECO:0000256" key="11">
    <source>
        <dbReference type="ARBA" id="ARBA00022989"/>
    </source>
</evidence>
<dbReference type="GO" id="GO:0005886">
    <property type="term" value="C:plasma membrane"/>
    <property type="evidence" value="ECO:0007669"/>
    <property type="project" value="UniProtKB-SubCell"/>
</dbReference>
<dbReference type="PRINTS" id="PR00344">
    <property type="entry name" value="BCTRLSENSOR"/>
</dbReference>
<keyword evidence="13 14" id="KW-0472">Membrane</keyword>
<evidence type="ECO:0000256" key="12">
    <source>
        <dbReference type="ARBA" id="ARBA00023012"/>
    </source>
</evidence>
<dbReference type="InterPro" id="IPR033463">
    <property type="entry name" value="sCache_3"/>
</dbReference>
<dbReference type="SUPFAM" id="SSF55785">
    <property type="entry name" value="PYP-like sensor domain (PAS domain)"/>
    <property type="match status" value="1"/>
</dbReference>
<keyword evidence="8" id="KW-0547">Nucleotide-binding</keyword>
<evidence type="ECO:0000256" key="1">
    <source>
        <dbReference type="ARBA" id="ARBA00000085"/>
    </source>
</evidence>
<dbReference type="InterPro" id="IPR036890">
    <property type="entry name" value="HATPase_C_sf"/>
</dbReference>
<dbReference type="Proteomes" id="UP000308114">
    <property type="component" value="Unassembled WGS sequence"/>
</dbReference>
<sequence>MNRLRIYWKIMILSFGVVLFSLLIGGLFLFGSATRLKEEELKQRLTITAQTVANLPDVVERIDDPNASAVIAPMADKIRILNDAAYIVVLDMKRKRLSHPLTERIGGTFQARDDDAAFAEHTYVSKVRSEAGIGLRSFVPIMNASSEQVGVVVAGGLLPSVTEIIRQEKQSIIITSLLSLMFGVIGSALLARHIKLQMFNLEPQEIARMFRERSAAFQAMHEGVIAIDRNCFITIFNERAKQIFDVHRDVAGLPIREVLPDTRLPEVLDLGVAILSKELKIGGTIIWSNRIPIREQGVTLGAIAIFQDKTEVTRMAEELTGVKEFVHGLRAQNHEHMNKMHTVAGLLQLGQQNEALSYLFEVTEQQEEITRFLQRHFDDDGVAGLLLGKISRGKELGIDIRIDPASKMSYFPWLIDRHDFVLLLGNLIENAFDALADTEAGSKEIYVSIQQDDEYMFILVEDNGCGMSETTKQRMLERGFTTKDGESRGMGLYLLSGIITKGNGRLTCESSLGLGTSIEILFPLRERGGRSDDE</sequence>
<dbReference type="PANTHER" id="PTHR44936:SF10">
    <property type="entry name" value="SENSOR PROTEIN RSTB"/>
    <property type="match status" value="1"/>
</dbReference>
<dbReference type="PANTHER" id="PTHR44936">
    <property type="entry name" value="SENSOR PROTEIN CREC"/>
    <property type="match status" value="1"/>
</dbReference>
<dbReference type="RefSeq" id="WP_137061693.1">
    <property type="nucleotide sequence ID" value="NZ_PNXQ01000012.1"/>
</dbReference>
<keyword evidence="11 14" id="KW-1133">Transmembrane helix</keyword>
<keyword evidence="12" id="KW-0902">Two-component regulatory system</keyword>
<evidence type="ECO:0000256" key="6">
    <source>
        <dbReference type="ARBA" id="ARBA00022679"/>
    </source>
</evidence>
<dbReference type="SMART" id="SM00387">
    <property type="entry name" value="HATPase_c"/>
    <property type="match status" value="1"/>
</dbReference>
<dbReference type="InterPro" id="IPR005467">
    <property type="entry name" value="His_kinase_dom"/>
</dbReference>
<evidence type="ECO:0000256" key="14">
    <source>
        <dbReference type="SAM" id="Phobius"/>
    </source>
</evidence>
<dbReference type="SUPFAM" id="SSF103190">
    <property type="entry name" value="Sensory domain-like"/>
    <property type="match status" value="1"/>
</dbReference>
<dbReference type="AlphaFoldDB" id="A0A4U2Q3E7"/>
<dbReference type="CDD" id="cd00130">
    <property type="entry name" value="PAS"/>
    <property type="match status" value="1"/>
</dbReference>
<dbReference type="GO" id="GO:0005524">
    <property type="term" value="F:ATP binding"/>
    <property type="evidence" value="ECO:0007669"/>
    <property type="project" value="UniProtKB-KW"/>
</dbReference>
<dbReference type="InterPro" id="IPR004358">
    <property type="entry name" value="Sig_transdc_His_kin-like_C"/>
</dbReference>
<evidence type="ECO:0000256" key="8">
    <source>
        <dbReference type="ARBA" id="ARBA00022741"/>
    </source>
</evidence>
<dbReference type="Gene3D" id="1.10.287.130">
    <property type="match status" value="1"/>
</dbReference>
<evidence type="ECO:0000256" key="10">
    <source>
        <dbReference type="ARBA" id="ARBA00022840"/>
    </source>
</evidence>
<dbReference type="InterPro" id="IPR000014">
    <property type="entry name" value="PAS"/>
</dbReference>
<organism evidence="16 17">
    <name type="scientific">Paenibacillus terrae</name>
    <dbReference type="NCBI Taxonomy" id="159743"/>
    <lineage>
        <taxon>Bacteria</taxon>
        <taxon>Bacillati</taxon>
        <taxon>Bacillota</taxon>
        <taxon>Bacilli</taxon>
        <taxon>Bacillales</taxon>
        <taxon>Paenibacillaceae</taxon>
        <taxon>Paenibacillus</taxon>
    </lineage>
</organism>
<dbReference type="Pfam" id="PF14689">
    <property type="entry name" value="SPOB_a"/>
    <property type="match status" value="1"/>
</dbReference>
<reference evidence="16 17" key="1">
    <citation type="submission" date="2018-01" db="EMBL/GenBank/DDBJ databases">
        <title>Bacillales members from the olive rhizosphere are effective biological control agents against Verticillium dahliae.</title>
        <authorList>
            <person name="Gomez-Lama C."/>
            <person name="Legarda G."/>
            <person name="Ruano-Rosa D."/>
            <person name="Pizarro-Tobias P."/>
            <person name="Valverde-Corredor A."/>
            <person name="Niqui J.L."/>
            <person name="Trivino J.C."/>
            <person name="Roca A."/>
            <person name="Mercado-Blanco J."/>
        </authorList>
    </citation>
    <scope>NUCLEOTIDE SEQUENCE [LARGE SCALE GENOMIC DNA]</scope>
    <source>
        <strain evidence="16 17">PIC167</strain>
    </source>
</reference>
<dbReference type="InterPro" id="IPR016120">
    <property type="entry name" value="Sig_transdc_His_kin_SpoOB"/>
</dbReference>
<keyword evidence="7 14" id="KW-0812">Transmembrane</keyword>
<dbReference type="InterPro" id="IPR029151">
    <property type="entry name" value="Sensor-like_sf"/>
</dbReference>
<evidence type="ECO:0000313" key="17">
    <source>
        <dbReference type="Proteomes" id="UP000308114"/>
    </source>
</evidence>
<accession>A0A4U2Q3E7</accession>
<keyword evidence="9 16" id="KW-0418">Kinase</keyword>
<evidence type="ECO:0000256" key="9">
    <source>
        <dbReference type="ARBA" id="ARBA00022777"/>
    </source>
</evidence>
<evidence type="ECO:0000256" key="7">
    <source>
        <dbReference type="ARBA" id="ARBA00022692"/>
    </source>
</evidence>
<evidence type="ECO:0000259" key="15">
    <source>
        <dbReference type="PROSITE" id="PS50109"/>
    </source>
</evidence>
<dbReference type="PROSITE" id="PS50109">
    <property type="entry name" value="HIS_KIN"/>
    <property type="match status" value="1"/>
</dbReference>
<evidence type="ECO:0000313" key="16">
    <source>
        <dbReference type="EMBL" id="TKH43828.1"/>
    </source>
</evidence>
<comment type="subcellular location">
    <subcellularLocation>
        <location evidence="2">Cell membrane</location>
        <topology evidence="2">Multi-pass membrane protein</topology>
    </subcellularLocation>
</comment>
<dbReference type="Pfam" id="PF17203">
    <property type="entry name" value="sCache_3_2"/>
    <property type="match status" value="1"/>
</dbReference>
<evidence type="ECO:0000256" key="5">
    <source>
        <dbReference type="ARBA" id="ARBA00022553"/>
    </source>
</evidence>
<dbReference type="SMART" id="SM00091">
    <property type="entry name" value="PAS"/>
    <property type="match status" value="1"/>
</dbReference>
<keyword evidence="4" id="KW-1003">Cell membrane</keyword>
<dbReference type="InterPro" id="IPR035965">
    <property type="entry name" value="PAS-like_dom_sf"/>
</dbReference>
<feature type="transmembrane region" description="Helical" evidence="14">
    <location>
        <begin position="172"/>
        <end position="191"/>
    </location>
</feature>
<feature type="transmembrane region" description="Helical" evidence="14">
    <location>
        <begin position="6"/>
        <end position="30"/>
    </location>
</feature>
<dbReference type="EMBL" id="PNXQ01000012">
    <property type="protein sequence ID" value="TKH43828.1"/>
    <property type="molecule type" value="Genomic_DNA"/>
</dbReference>
<dbReference type="GO" id="GO:0000155">
    <property type="term" value="F:phosphorelay sensor kinase activity"/>
    <property type="evidence" value="ECO:0007669"/>
    <property type="project" value="InterPro"/>
</dbReference>
<evidence type="ECO:0000256" key="13">
    <source>
        <dbReference type="ARBA" id="ARBA00023136"/>
    </source>
</evidence>
<proteinExistence type="predicted"/>
<keyword evidence="5" id="KW-0597">Phosphoprotein</keyword>
<name>A0A4U2Q3E7_9BACL</name>
<gene>
    <name evidence="16" type="ORF">C1I60_10665</name>
</gene>
<protein>
    <recommendedName>
        <fullName evidence="3">histidine kinase</fullName>
        <ecNumber evidence="3">2.7.13.3</ecNumber>
    </recommendedName>
</protein>
<dbReference type="Gene3D" id="3.30.565.10">
    <property type="entry name" value="Histidine kinase-like ATPase, C-terminal domain"/>
    <property type="match status" value="1"/>
</dbReference>
<dbReference type="SUPFAM" id="SSF55874">
    <property type="entry name" value="ATPase domain of HSP90 chaperone/DNA topoisomerase II/histidine kinase"/>
    <property type="match status" value="1"/>
</dbReference>
<dbReference type="Pfam" id="PF02518">
    <property type="entry name" value="HATPase_c"/>
    <property type="match status" value="1"/>
</dbReference>
<comment type="catalytic activity">
    <reaction evidence="1">
        <text>ATP + protein L-histidine = ADP + protein N-phospho-L-histidine.</text>
        <dbReference type="EC" id="2.7.13.3"/>
    </reaction>
</comment>